<keyword evidence="3" id="KW-1185">Reference proteome</keyword>
<dbReference type="EMBL" id="FNCP01000019">
    <property type="protein sequence ID" value="SDH78515.1"/>
    <property type="molecule type" value="Genomic_DNA"/>
</dbReference>
<dbReference type="RefSeq" id="WP_092334574.1">
    <property type="nucleotide sequence ID" value="NZ_FNCP01000019.1"/>
</dbReference>
<sequence>MRVYLFGFLVVLGLGLIMFINLHPSFGGNPSKKAKEIYQSLNNYVAGRFVNQVPTKMNMSASNIFSMIKDYILEGTNRNPTGSIPVITIDWNKINGEGDSITWLGHSAFLLSIDDKKMLIDPMLGPIASPVSFAGSKRYKYSEDMKDIIDEMPPINAVFITHDHYDHLDYHSILKLKNKVGHFFVPLGVSVHLIRWGIAKDKITELNWWNEAEFQGLTVALTPAKHFSGRGIFNQDSTLWGGWVILGKHTRFYTSGDGGYDEHFKEIGKKYGSFDITLLEGGQYDQRWSWVHMTPEQAVQAHLDIKGKVMMLMHWGGFTLAFHGWNEPIERAVNEAKKADINLIAPKIGETLSINSDLYTPPSPWWEMCEALQ</sequence>
<dbReference type="PANTHER" id="PTHR15032:SF4">
    <property type="entry name" value="N-ACYL-PHOSPHATIDYLETHANOLAMINE-HYDROLYZING PHOSPHOLIPASE D"/>
    <property type="match status" value="1"/>
</dbReference>
<name>A0A1G8F8V5_9FIRM</name>
<accession>A0A1G8F8V5</accession>
<evidence type="ECO:0000259" key="1">
    <source>
        <dbReference type="Pfam" id="PF12706"/>
    </source>
</evidence>
<feature type="domain" description="Metallo-beta-lactamase" evidence="1">
    <location>
        <begin position="118"/>
        <end position="315"/>
    </location>
</feature>
<proteinExistence type="predicted"/>
<dbReference type="OrthoDB" id="9805728at2"/>
<dbReference type="InterPro" id="IPR036866">
    <property type="entry name" value="RibonucZ/Hydroxyglut_hydro"/>
</dbReference>
<dbReference type="AlphaFoldDB" id="A0A1G8F8V5"/>
<dbReference type="PIRSF" id="PIRSF038896">
    <property type="entry name" value="NAPE-PLD"/>
    <property type="match status" value="1"/>
</dbReference>
<dbReference type="SUPFAM" id="SSF56281">
    <property type="entry name" value="Metallo-hydrolase/oxidoreductase"/>
    <property type="match status" value="1"/>
</dbReference>
<dbReference type="STRING" id="1121419.SAMN05443529_11913"/>
<evidence type="ECO:0000313" key="3">
    <source>
        <dbReference type="Proteomes" id="UP000198656"/>
    </source>
</evidence>
<dbReference type="Proteomes" id="UP000198656">
    <property type="component" value="Unassembled WGS sequence"/>
</dbReference>
<dbReference type="Gene3D" id="3.60.15.10">
    <property type="entry name" value="Ribonuclease Z/Hydroxyacylglutathione hydrolase-like"/>
    <property type="match status" value="1"/>
</dbReference>
<organism evidence="2 3">
    <name type="scientific">Desulfosporosinus hippei DSM 8344</name>
    <dbReference type="NCBI Taxonomy" id="1121419"/>
    <lineage>
        <taxon>Bacteria</taxon>
        <taxon>Bacillati</taxon>
        <taxon>Bacillota</taxon>
        <taxon>Clostridia</taxon>
        <taxon>Eubacteriales</taxon>
        <taxon>Desulfitobacteriaceae</taxon>
        <taxon>Desulfosporosinus</taxon>
    </lineage>
</organism>
<dbReference type="InterPro" id="IPR001279">
    <property type="entry name" value="Metallo-B-lactamas"/>
</dbReference>
<dbReference type="InterPro" id="IPR024884">
    <property type="entry name" value="NAPE-PLD"/>
</dbReference>
<protein>
    <submittedName>
        <fullName evidence="2">L-ascorbate metabolism protein UlaG, beta-lactamase superfamily</fullName>
    </submittedName>
</protein>
<dbReference type="PANTHER" id="PTHR15032">
    <property type="entry name" value="N-ACYL-PHOSPHATIDYLETHANOLAMINE-HYDROLYZING PHOSPHOLIPASE D"/>
    <property type="match status" value="1"/>
</dbReference>
<dbReference type="GO" id="GO:0008270">
    <property type="term" value="F:zinc ion binding"/>
    <property type="evidence" value="ECO:0007669"/>
    <property type="project" value="InterPro"/>
</dbReference>
<dbReference type="GO" id="GO:0005737">
    <property type="term" value="C:cytoplasm"/>
    <property type="evidence" value="ECO:0007669"/>
    <property type="project" value="TreeGrafter"/>
</dbReference>
<dbReference type="GO" id="GO:0070290">
    <property type="term" value="F:N-acylphosphatidylethanolamine-specific phospholipase D activity"/>
    <property type="evidence" value="ECO:0007669"/>
    <property type="project" value="InterPro"/>
</dbReference>
<reference evidence="3" key="1">
    <citation type="submission" date="2016-10" db="EMBL/GenBank/DDBJ databases">
        <authorList>
            <person name="Varghese N."/>
            <person name="Submissions S."/>
        </authorList>
    </citation>
    <scope>NUCLEOTIDE SEQUENCE [LARGE SCALE GENOMIC DNA]</scope>
    <source>
        <strain evidence="3">DSM 8344</strain>
    </source>
</reference>
<evidence type="ECO:0000313" key="2">
    <source>
        <dbReference type="EMBL" id="SDH78515.1"/>
    </source>
</evidence>
<dbReference type="Pfam" id="PF12706">
    <property type="entry name" value="Lactamase_B_2"/>
    <property type="match status" value="1"/>
</dbReference>
<gene>
    <name evidence="2" type="ORF">SAMN05443529_11913</name>
</gene>